<organism evidence="1 2">
    <name type="scientific">Methylomirabilis oxygeniifera</name>
    <dbReference type="NCBI Taxonomy" id="671143"/>
    <lineage>
        <taxon>Bacteria</taxon>
        <taxon>Candidatus Methylomirabilota</taxon>
        <taxon>Candidatus Methylomirabilia</taxon>
        <taxon>Candidatus Methylomirabilales</taxon>
        <taxon>Candidatus Methylomirabilaceae</taxon>
        <taxon>Candidatus Methylomirabilis</taxon>
    </lineage>
</organism>
<dbReference type="HOGENOM" id="CLU_2080487_0_0_0"/>
<name>D5MF52_METO1</name>
<protein>
    <submittedName>
        <fullName evidence="1">Uncharacterized protein</fullName>
    </submittedName>
</protein>
<proteinExistence type="predicted"/>
<gene>
    <name evidence="1" type="ORF">DAMO_1321</name>
</gene>
<sequence length="117" mass="13551">MENIYTGNFNETTTAPQLAPPFASTRDSRDDFAGGNILTRWRRRLIDGSEFRVQFYYDRTDRRQIIREARDTVDLNVQPRFGLGAAHDIIWGFDTRGTIDAMDNTSTVVPRAHWIWA</sequence>
<evidence type="ECO:0000313" key="2">
    <source>
        <dbReference type="Proteomes" id="UP000006898"/>
    </source>
</evidence>
<evidence type="ECO:0000313" key="1">
    <source>
        <dbReference type="EMBL" id="CBE68381.1"/>
    </source>
</evidence>
<dbReference type="KEGG" id="mox:DAMO_1321"/>
<dbReference type="eggNOG" id="COG4771">
    <property type="taxonomic scope" value="Bacteria"/>
</dbReference>
<dbReference type="Proteomes" id="UP000006898">
    <property type="component" value="Chromosome"/>
</dbReference>
<dbReference type="AlphaFoldDB" id="D5MF52"/>
<reference evidence="1 2" key="1">
    <citation type="journal article" date="2010" name="Nature">
        <title>Nitrite-driven anaerobic methane oxidation by oxygenic bacteria.</title>
        <authorList>
            <person name="Ettwig K.F."/>
            <person name="Butler M.K."/>
            <person name="Le Paslier D."/>
            <person name="Pelletier E."/>
            <person name="Mangenot S."/>
            <person name="Kuypers M.M.M."/>
            <person name="Schreiber F."/>
            <person name="Dutilh B.E."/>
            <person name="Zedelius J."/>
            <person name="de Beer D."/>
            <person name="Gloerich J."/>
            <person name="Wessels H.J.C.T."/>
            <person name="van Allen T."/>
            <person name="Luesken F."/>
            <person name="Wu M."/>
            <person name="van de Pas-Schoonen K.T."/>
            <person name="Op den Camp H.J.M."/>
            <person name="Janssen-Megens E.M."/>
            <person name="Francoijs K-J."/>
            <person name="Stunnenberg H."/>
            <person name="Weissenbach J."/>
            <person name="Jetten M.S.M."/>
            <person name="Strous M."/>
        </authorList>
    </citation>
    <scope>NUCLEOTIDE SEQUENCE [LARGE SCALE GENOMIC DNA]</scope>
</reference>
<dbReference type="STRING" id="671143.DAMO_1321"/>
<accession>D5MF52</accession>
<dbReference type="EMBL" id="FP565575">
    <property type="protein sequence ID" value="CBE68381.1"/>
    <property type="molecule type" value="Genomic_DNA"/>
</dbReference>